<evidence type="ECO:0000313" key="1">
    <source>
        <dbReference type="EMBL" id="ACE05434.1"/>
    </source>
</evidence>
<organism evidence="1">
    <name type="scientific">Chlorobium phaeobacteroides (strain BS1)</name>
    <dbReference type="NCBI Taxonomy" id="331678"/>
    <lineage>
        <taxon>Bacteria</taxon>
        <taxon>Pseudomonadati</taxon>
        <taxon>Chlorobiota</taxon>
        <taxon>Chlorobiia</taxon>
        <taxon>Chlorobiales</taxon>
        <taxon>Chlorobiaceae</taxon>
        <taxon>Chlorobium/Pelodictyon group</taxon>
        <taxon>Chlorobium</taxon>
    </lineage>
</organism>
<sequence length="137" mass="15813">MQNSPQKEPRMDTNKHELVLKDEVYRIVGCAMEVVNTLGHGLLEKPYENALVVEFGLKDIPFQQQKRFSVLYKSVHVGEYIPDLIAFEQIVVEIKTVDRITDSDRGQLINYLKVTGLRVGLILNVKHPKLEWERIVV</sequence>
<dbReference type="NCBIfam" id="TIGR04256">
    <property type="entry name" value="GxxExxY"/>
    <property type="match status" value="1"/>
</dbReference>
<reference evidence="1" key="1">
    <citation type="submission" date="2008-06" db="EMBL/GenBank/DDBJ databases">
        <title>Complete sequence of Chlorobium phaeobacteroides BS1.</title>
        <authorList>
            <consortium name="US DOE Joint Genome Institute"/>
            <person name="Lucas S."/>
            <person name="Copeland A."/>
            <person name="Lapidus A."/>
            <person name="Glavina del Rio T."/>
            <person name="Dalin E."/>
            <person name="Tice H."/>
            <person name="Bruce D."/>
            <person name="Goodwin L."/>
            <person name="Pitluck S."/>
            <person name="Schmutz J."/>
            <person name="Larimer F."/>
            <person name="Land M."/>
            <person name="Hauser L."/>
            <person name="Kyrpides N."/>
            <person name="Ovchinnikova G."/>
            <person name="Li T."/>
            <person name="Liu Z."/>
            <person name="Zhao F."/>
            <person name="Overmann J."/>
            <person name="Bryant D.A."/>
            <person name="Richardson P."/>
        </authorList>
    </citation>
    <scope>NUCLEOTIDE SEQUENCE [LARGE SCALE GENOMIC DNA]</scope>
    <source>
        <strain evidence="1">BS1</strain>
    </source>
</reference>
<protein>
    <submittedName>
        <fullName evidence="1">GTP-binding signal recognition particle SRP54, G-domain</fullName>
    </submittedName>
</protein>
<dbReference type="HOGENOM" id="CLU_134960_0_1_10"/>
<dbReference type="KEGG" id="cpb:Cphamn1_2540"/>
<name>B3EQD6_CHLPB</name>
<dbReference type="EMBL" id="CP001101">
    <property type="protein sequence ID" value="ACE05434.1"/>
    <property type="molecule type" value="Genomic_DNA"/>
</dbReference>
<dbReference type="eggNOG" id="ENOG5032ZAW">
    <property type="taxonomic scope" value="Bacteria"/>
</dbReference>
<dbReference type="Pfam" id="PF13366">
    <property type="entry name" value="PDDEXK_3"/>
    <property type="match status" value="1"/>
</dbReference>
<gene>
    <name evidence="1" type="ordered locus">Cphamn1_2540</name>
</gene>
<accession>B3EQD6</accession>
<dbReference type="STRING" id="331678.Cphamn1_2540"/>
<dbReference type="InterPro" id="IPR026350">
    <property type="entry name" value="GxxExxY"/>
</dbReference>
<dbReference type="AlphaFoldDB" id="B3EQD6"/>
<proteinExistence type="predicted"/>